<dbReference type="Proteomes" id="UP000693946">
    <property type="component" value="Linkage Group LG5"/>
</dbReference>
<sequence length="180" mass="20443">MSFGKELLLSCVVVMHFSSMASRPLELGKLQENMEAIKISFCNLLKAEQDYVTLIFHEDSPTEDQLKPLEGITLPVGDTAGEIMASVCTITNYLDDHLPKIIRHLTVHHQSLVNNVRAFSIQFKMAFEPTACDQHDVLKCHRHVTAQDTYQMKVIGLRMIYYTRKWVEGLLNTTVSCDLS</sequence>
<gene>
    <name evidence="1" type="ORF">JOB18_021699</name>
</gene>
<reference evidence="1 2" key="1">
    <citation type="journal article" date="2021" name="Sci. Rep.">
        <title>Chromosome anchoring in Senegalese sole (Solea senegalensis) reveals sex-associated markers and genome rearrangements in flatfish.</title>
        <authorList>
            <person name="Guerrero-Cozar I."/>
            <person name="Gomez-Garrido J."/>
            <person name="Berbel C."/>
            <person name="Martinez-Blanch J.F."/>
            <person name="Alioto T."/>
            <person name="Claros M.G."/>
            <person name="Gagnaire P.A."/>
            <person name="Manchado M."/>
        </authorList>
    </citation>
    <scope>NUCLEOTIDE SEQUENCE [LARGE SCALE GENOMIC DNA]</scope>
    <source>
        <strain evidence="1">Sse05_10M</strain>
    </source>
</reference>
<evidence type="ECO:0000313" key="1">
    <source>
        <dbReference type="EMBL" id="KAG7489843.1"/>
    </source>
</evidence>
<organism evidence="1 2">
    <name type="scientific">Solea senegalensis</name>
    <name type="common">Senegalese sole</name>
    <dbReference type="NCBI Taxonomy" id="28829"/>
    <lineage>
        <taxon>Eukaryota</taxon>
        <taxon>Metazoa</taxon>
        <taxon>Chordata</taxon>
        <taxon>Craniata</taxon>
        <taxon>Vertebrata</taxon>
        <taxon>Euteleostomi</taxon>
        <taxon>Actinopterygii</taxon>
        <taxon>Neopterygii</taxon>
        <taxon>Teleostei</taxon>
        <taxon>Neoteleostei</taxon>
        <taxon>Acanthomorphata</taxon>
        <taxon>Carangaria</taxon>
        <taxon>Pleuronectiformes</taxon>
        <taxon>Pleuronectoidei</taxon>
        <taxon>Soleidae</taxon>
        <taxon>Solea</taxon>
    </lineage>
</organism>
<keyword evidence="2" id="KW-1185">Reference proteome</keyword>
<comment type="caution">
    <text evidence="1">The sequence shown here is derived from an EMBL/GenBank/DDBJ whole genome shotgun (WGS) entry which is preliminary data.</text>
</comment>
<protein>
    <submittedName>
        <fullName evidence="1">Uncharacterized protein</fullName>
    </submittedName>
</protein>
<accession>A0AAV6QFF7</accession>
<dbReference type="EMBL" id="JAGKHQ010000017">
    <property type="protein sequence ID" value="KAG7489843.1"/>
    <property type="molecule type" value="Genomic_DNA"/>
</dbReference>
<dbReference type="AlphaFoldDB" id="A0AAV6QFF7"/>
<proteinExistence type="predicted"/>
<name>A0AAV6QFF7_SOLSE</name>
<evidence type="ECO:0000313" key="2">
    <source>
        <dbReference type="Proteomes" id="UP000693946"/>
    </source>
</evidence>